<name>A0ABM9J0W5_9RALS</name>
<evidence type="ECO:0000313" key="2">
    <source>
        <dbReference type="Proteomes" id="UP001189616"/>
    </source>
</evidence>
<proteinExistence type="predicted"/>
<keyword evidence="2" id="KW-1185">Reference proteome</keyword>
<dbReference type="RefSeq" id="WP_316655444.1">
    <property type="nucleotide sequence ID" value="NZ_CATYWO010000001.1"/>
</dbReference>
<protein>
    <submittedName>
        <fullName evidence="1">Uncharacterized protein</fullName>
    </submittedName>
</protein>
<sequence>MGVFATGGVEQAQTVVTGTLAAAANGNAAFFLGNFNVAVWGTFVGTLTLQNSYDGGTTWIPVINKRTGNVITFTAPGALQEDEVEAGVQYRLAMTAYTSGTANYRLSEGAQAGRVERLS</sequence>
<gene>
    <name evidence="1" type="ORF">LMG7141_00798</name>
</gene>
<evidence type="ECO:0000313" key="1">
    <source>
        <dbReference type="EMBL" id="CAJ0778778.1"/>
    </source>
</evidence>
<reference evidence="1 2" key="1">
    <citation type="submission" date="2023-07" db="EMBL/GenBank/DDBJ databases">
        <authorList>
            <person name="Peeters C."/>
        </authorList>
    </citation>
    <scope>NUCLEOTIDE SEQUENCE [LARGE SCALE GENOMIC DNA]</scope>
    <source>
        <strain evidence="1 2">LMG 7141</strain>
    </source>
</reference>
<organism evidence="1 2">
    <name type="scientific">Ralstonia condita</name>
    <dbReference type="NCBI Taxonomy" id="3058600"/>
    <lineage>
        <taxon>Bacteria</taxon>
        <taxon>Pseudomonadati</taxon>
        <taxon>Pseudomonadota</taxon>
        <taxon>Betaproteobacteria</taxon>
        <taxon>Burkholderiales</taxon>
        <taxon>Burkholderiaceae</taxon>
        <taxon>Ralstonia</taxon>
    </lineage>
</organism>
<accession>A0ABM9J0W5</accession>
<comment type="caution">
    <text evidence="1">The sequence shown here is derived from an EMBL/GenBank/DDBJ whole genome shotgun (WGS) entry which is preliminary data.</text>
</comment>
<dbReference type="Proteomes" id="UP001189616">
    <property type="component" value="Unassembled WGS sequence"/>
</dbReference>
<dbReference type="EMBL" id="CATYWO010000001">
    <property type="protein sequence ID" value="CAJ0778778.1"/>
    <property type="molecule type" value="Genomic_DNA"/>
</dbReference>